<protein>
    <recommendedName>
        <fullName evidence="7 17">Phosphoenolpyruvate-protein phosphotransferase</fullName>
        <ecNumber evidence="6 17">2.7.3.9</ecNumber>
    </recommendedName>
    <alternativeName>
        <fullName evidence="16 17">Phosphotransferase system, enzyme I</fullName>
    </alternativeName>
</protein>
<sequence length="554" mass="58117">MATQTLRGTGVVSGFAYAPAAWTRPAPVPPPVTGTVPEEDRPAEVERFKAAAETVAQRFADRASAATGVATEVLGATAALARDRGWIRSATKLINAGGTAESATTQAIEGFVEQFEKLGGVMAERTTDLRDIRNRVIAELMGLPEPGVPQPTHEVILCAEDLAPADTAGLDPSLVKALVTKLGGPTSHTAIIARQLGIPCVVAAATLDLVPEGELLLVDGTSGILTTSPDPTEARRLVEEDAALHAEIRSWSGPAATSDGTVVQLLANVQDGAAARKASGGSAEGVGLFRTELCFLTAKTEPSIDEQARIYGEVFAAFPDKKVVVRTLDAGSDKPVPFANHEHEENPALGVRGIRLGWTNEGIIDRQLDAIAQAAEDNGVTDPWVMAPMIATVDEAFEFAGKCRERDLKPGIMVEVPSAALLADQFLAEVDFFSIGTNDLTQYTMAADRMSSHLATLTDPWQPAVLRLIQMAADAGKRAGKPVGVCGEAAADPLLACVLIGLGISSLSMATNAIPAVGVQLGKVTMDQCREVAARVVEARNSRDAKELARTALM</sequence>
<keyword evidence="11 17" id="KW-0808">Transferase</keyword>
<evidence type="ECO:0000256" key="16">
    <source>
        <dbReference type="ARBA" id="ARBA00033235"/>
    </source>
</evidence>
<organism evidence="24 25">
    <name type="scientific">Tessaracoccus aquimaris</name>
    <dbReference type="NCBI Taxonomy" id="1332264"/>
    <lineage>
        <taxon>Bacteria</taxon>
        <taxon>Bacillati</taxon>
        <taxon>Actinomycetota</taxon>
        <taxon>Actinomycetes</taxon>
        <taxon>Propionibacteriales</taxon>
        <taxon>Propionibacteriaceae</taxon>
        <taxon>Tessaracoccus</taxon>
    </lineage>
</organism>
<dbReference type="InterPro" id="IPR050499">
    <property type="entry name" value="PEP-utilizing_PTS_enzyme"/>
</dbReference>
<dbReference type="SUPFAM" id="SSF51621">
    <property type="entry name" value="Phosphoenolpyruvate/pyruvate domain"/>
    <property type="match status" value="1"/>
</dbReference>
<comment type="function">
    <text evidence="3 17">General (non sugar-specific) component of the phosphoenolpyruvate-dependent sugar phosphotransferase system (sugar PTS). This major carbohydrate active-transport system catalyzes the phosphorylation of incoming sugar substrates concomitantly with their translocation across the cell membrane. Enzyme I transfers the phosphoryl group from phosphoenolpyruvate (PEP) to the phosphoryl carrier protein (HPr).</text>
</comment>
<dbReference type="Pfam" id="PF02896">
    <property type="entry name" value="PEP-utilizers_C"/>
    <property type="match status" value="1"/>
</dbReference>
<evidence type="ECO:0000256" key="20">
    <source>
        <dbReference type="PIRSR" id="PIRSR000732-3"/>
    </source>
</evidence>
<dbReference type="PROSITE" id="PS00370">
    <property type="entry name" value="PEP_ENZYMES_PHOS_SITE"/>
    <property type="match status" value="1"/>
</dbReference>
<dbReference type="GO" id="GO:0008965">
    <property type="term" value="F:phosphoenolpyruvate-protein phosphotransferase activity"/>
    <property type="evidence" value="ECO:0007669"/>
    <property type="project" value="UniProtKB-EC"/>
</dbReference>
<gene>
    <name evidence="24" type="ORF">BW730_03265</name>
</gene>
<evidence type="ECO:0000259" key="21">
    <source>
        <dbReference type="Pfam" id="PF00391"/>
    </source>
</evidence>
<dbReference type="Gene3D" id="1.10.274.10">
    <property type="entry name" value="PtsI, HPr-binding domain"/>
    <property type="match status" value="1"/>
</dbReference>
<proteinExistence type="inferred from homology"/>
<dbReference type="PIRSF" id="PIRSF000732">
    <property type="entry name" value="PTS_enzyme_I"/>
    <property type="match status" value="1"/>
</dbReference>
<feature type="binding site" evidence="20">
    <location>
        <position position="415"/>
    </location>
    <ligand>
        <name>Mg(2+)</name>
        <dbReference type="ChEBI" id="CHEBI:18420"/>
    </ligand>
</feature>
<evidence type="ECO:0000256" key="4">
    <source>
        <dbReference type="ARBA" id="ARBA00004496"/>
    </source>
</evidence>
<dbReference type="Gene3D" id="3.50.30.10">
    <property type="entry name" value="Phosphohistidine domain"/>
    <property type="match status" value="1"/>
</dbReference>
<evidence type="ECO:0000256" key="6">
    <source>
        <dbReference type="ARBA" id="ARBA00012232"/>
    </source>
</evidence>
<evidence type="ECO:0000256" key="11">
    <source>
        <dbReference type="ARBA" id="ARBA00022679"/>
    </source>
</evidence>
<evidence type="ECO:0000256" key="17">
    <source>
        <dbReference type="PIRNR" id="PIRNR000732"/>
    </source>
</evidence>
<keyword evidence="9 17" id="KW-0963">Cytoplasm</keyword>
<dbReference type="InterPro" id="IPR024692">
    <property type="entry name" value="PTS_EI"/>
</dbReference>
<dbReference type="STRING" id="1332264.BW730_03265"/>
<feature type="binding site" evidence="19">
    <location>
        <position position="449"/>
    </location>
    <ligand>
        <name>phosphoenolpyruvate</name>
        <dbReference type="ChEBI" id="CHEBI:58702"/>
    </ligand>
</feature>
<comment type="similarity">
    <text evidence="5 17">Belongs to the PEP-utilizing enzyme family.</text>
</comment>
<feature type="binding site" evidence="19">
    <location>
        <position position="290"/>
    </location>
    <ligand>
        <name>phosphoenolpyruvate</name>
        <dbReference type="ChEBI" id="CHEBI:58702"/>
    </ligand>
</feature>
<evidence type="ECO:0000256" key="3">
    <source>
        <dbReference type="ARBA" id="ARBA00002728"/>
    </source>
</evidence>
<evidence type="ECO:0000313" key="24">
    <source>
        <dbReference type="EMBL" id="AQP46691.1"/>
    </source>
</evidence>
<dbReference type="PROSITE" id="PS00742">
    <property type="entry name" value="PEP_ENZYMES_2"/>
    <property type="match status" value="1"/>
</dbReference>
<evidence type="ECO:0000313" key="25">
    <source>
        <dbReference type="Proteomes" id="UP000188145"/>
    </source>
</evidence>
<evidence type="ECO:0000256" key="9">
    <source>
        <dbReference type="ARBA" id="ARBA00022490"/>
    </source>
</evidence>
<evidence type="ECO:0000256" key="10">
    <source>
        <dbReference type="ARBA" id="ARBA00022597"/>
    </source>
</evidence>
<dbReference type="RefSeq" id="WP_077684999.1">
    <property type="nucleotide sequence ID" value="NZ_CP019606.1"/>
</dbReference>
<keyword evidence="25" id="KW-1185">Reference proteome</keyword>
<evidence type="ECO:0000256" key="19">
    <source>
        <dbReference type="PIRSR" id="PIRSR000732-2"/>
    </source>
</evidence>
<dbReference type="GO" id="GO:0009401">
    <property type="term" value="P:phosphoenolpyruvate-dependent sugar phosphotransferase system"/>
    <property type="evidence" value="ECO:0007669"/>
    <property type="project" value="UniProtKB-KW"/>
</dbReference>
<evidence type="ECO:0000256" key="13">
    <source>
        <dbReference type="ARBA" id="ARBA00022723"/>
    </source>
</evidence>
<dbReference type="GO" id="GO:0046872">
    <property type="term" value="F:metal ion binding"/>
    <property type="evidence" value="ECO:0007669"/>
    <property type="project" value="UniProtKB-KW"/>
</dbReference>
<feature type="binding site" evidence="19">
    <location>
        <begin position="438"/>
        <end position="439"/>
    </location>
    <ligand>
        <name>phosphoenolpyruvate</name>
        <dbReference type="ChEBI" id="CHEBI:58702"/>
    </ligand>
</feature>
<dbReference type="PRINTS" id="PR01736">
    <property type="entry name" value="PHPHTRNFRASE"/>
</dbReference>
<evidence type="ECO:0000256" key="14">
    <source>
        <dbReference type="ARBA" id="ARBA00022777"/>
    </source>
</evidence>
<dbReference type="InterPro" id="IPR036618">
    <property type="entry name" value="PtsI_HPr-bd_sf"/>
</dbReference>
<evidence type="ECO:0000256" key="15">
    <source>
        <dbReference type="ARBA" id="ARBA00022842"/>
    </source>
</evidence>
<dbReference type="PANTHER" id="PTHR46244">
    <property type="entry name" value="PHOSPHOENOLPYRUVATE-PROTEIN PHOSPHOTRANSFERASE"/>
    <property type="match status" value="1"/>
</dbReference>
<dbReference type="Proteomes" id="UP000188145">
    <property type="component" value="Chromosome"/>
</dbReference>
<evidence type="ECO:0000256" key="2">
    <source>
        <dbReference type="ARBA" id="ARBA00001946"/>
    </source>
</evidence>
<keyword evidence="15 17" id="KW-0460">Magnesium</keyword>
<evidence type="ECO:0000256" key="12">
    <source>
        <dbReference type="ARBA" id="ARBA00022683"/>
    </source>
</evidence>
<dbReference type="InterPro" id="IPR000121">
    <property type="entry name" value="PEP_util_C"/>
</dbReference>
<dbReference type="SUPFAM" id="SSF47831">
    <property type="entry name" value="Enzyme I of the PEP:sugar phosphotransferase system HPr-binding (sub)domain"/>
    <property type="match status" value="1"/>
</dbReference>
<evidence type="ECO:0000256" key="8">
    <source>
        <dbReference type="ARBA" id="ARBA00022448"/>
    </source>
</evidence>
<keyword evidence="10 17" id="KW-0762">Sugar transport</keyword>
<keyword evidence="24" id="KW-0670">Pyruvate</keyword>
<dbReference type="InterPro" id="IPR040442">
    <property type="entry name" value="Pyrv_kinase-like_dom_sf"/>
</dbReference>
<dbReference type="KEGG" id="tes:BW730_03265"/>
<evidence type="ECO:0000259" key="23">
    <source>
        <dbReference type="Pfam" id="PF05524"/>
    </source>
</evidence>
<dbReference type="GO" id="GO:0005737">
    <property type="term" value="C:cytoplasm"/>
    <property type="evidence" value="ECO:0007669"/>
    <property type="project" value="UniProtKB-SubCell"/>
</dbReference>
<feature type="domain" description="PEP-utilising enzyme mobile" evidence="21">
    <location>
        <begin position="153"/>
        <end position="223"/>
    </location>
</feature>
<evidence type="ECO:0000256" key="5">
    <source>
        <dbReference type="ARBA" id="ARBA00007837"/>
    </source>
</evidence>
<dbReference type="EC" id="2.7.3.9" evidence="6 17"/>
<dbReference type="SUPFAM" id="SSF52009">
    <property type="entry name" value="Phosphohistidine domain"/>
    <property type="match status" value="1"/>
</dbReference>
<evidence type="ECO:0000256" key="18">
    <source>
        <dbReference type="PIRSR" id="PIRSR000732-1"/>
    </source>
</evidence>
<dbReference type="Pfam" id="PF05524">
    <property type="entry name" value="PEP-utilisers_N"/>
    <property type="match status" value="1"/>
</dbReference>
<comment type="subcellular location">
    <subcellularLocation>
        <location evidence="4 17">Cytoplasm</location>
    </subcellularLocation>
</comment>
<feature type="domain" description="Phosphotransferase system enzyme I N-terminal" evidence="23">
    <location>
        <begin position="7"/>
        <end position="125"/>
    </location>
</feature>
<dbReference type="InterPro" id="IPR018274">
    <property type="entry name" value="PEP_util_AS"/>
</dbReference>
<dbReference type="PANTHER" id="PTHR46244:SF3">
    <property type="entry name" value="PHOSPHOENOLPYRUVATE-PROTEIN PHOSPHOTRANSFERASE"/>
    <property type="match status" value="1"/>
</dbReference>
<comment type="cofactor">
    <cofactor evidence="2 17 20">
        <name>Mg(2+)</name>
        <dbReference type="ChEBI" id="CHEBI:18420"/>
    </cofactor>
</comment>
<dbReference type="EMBL" id="CP019606">
    <property type="protein sequence ID" value="AQP46691.1"/>
    <property type="molecule type" value="Genomic_DNA"/>
</dbReference>
<dbReference type="InterPro" id="IPR006318">
    <property type="entry name" value="PTS_EI-like"/>
</dbReference>
<dbReference type="GO" id="GO:0016301">
    <property type="term" value="F:kinase activity"/>
    <property type="evidence" value="ECO:0007669"/>
    <property type="project" value="UniProtKB-KW"/>
</dbReference>
<dbReference type="Pfam" id="PF00391">
    <property type="entry name" value="PEP-utilizers"/>
    <property type="match status" value="1"/>
</dbReference>
<dbReference type="InterPro" id="IPR008731">
    <property type="entry name" value="PTS_EIN"/>
</dbReference>
<dbReference type="Gene3D" id="3.20.20.60">
    <property type="entry name" value="Phosphoenolpyruvate-binding domains"/>
    <property type="match status" value="1"/>
</dbReference>
<keyword evidence="14 17" id="KW-0418">Kinase</keyword>
<keyword evidence="13 17" id="KW-0479">Metal-binding</keyword>
<evidence type="ECO:0000259" key="22">
    <source>
        <dbReference type="Pfam" id="PF02896"/>
    </source>
</evidence>
<dbReference type="InterPro" id="IPR023151">
    <property type="entry name" value="PEP_util_CS"/>
</dbReference>
<dbReference type="InterPro" id="IPR036637">
    <property type="entry name" value="Phosphohistidine_dom_sf"/>
</dbReference>
<feature type="active site" description="Proton donor" evidence="18">
    <location>
        <position position="486"/>
    </location>
</feature>
<dbReference type="AlphaFoldDB" id="A0A1Q2CKR7"/>
<dbReference type="OrthoDB" id="9765468at2"/>
<dbReference type="NCBIfam" id="TIGR01417">
    <property type="entry name" value="PTS_I_fam"/>
    <property type="match status" value="1"/>
</dbReference>
<reference evidence="25" key="1">
    <citation type="submission" date="2017-02" db="EMBL/GenBank/DDBJ databases">
        <title>Tessaracoccus aquaemaris sp. nov., isolated from the intestine of a Korean rockfish, Sebastes schlegelii, in a marine aquaculture pond.</title>
        <authorList>
            <person name="Tak E.J."/>
            <person name="Bae J.-W."/>
        </authorList>
    </citation>
    <scope>NUCLEOTIDE SEQUENCE [LARGE SCALE GENOMIC DNA]</scope>
    <source>
        <strain evidence="25">NSG39</strain>
    </source>
</reference>
<name>A0A1Q2CKR7_9ACTN</name>
<feature type="domain" description="PEP-utilising enzyme C-terminal" evidence="22">
    <location>
        <begin position="254"/>
        <end position="521"/>
    </location>
</feature>
<keyword evidence="12 17" id="KW-0598">Phosphotransferase system</keyword>
<keyword evidence="8 17" id="KW-0813">Transport</keyword>
<accession>A0A1Q2CKR7</accession>
<evidence type="ECO:0000256" key="7">
    <source>
        <dbReference type="ARBA" id="ARBA00016544"/>
    </source>
</evidence>
<feature type="binding site" evidence="20">
    <location>
        <position position="439"/>
    </location>
    <ligand>
        <name>Mg(2+)</name>
        <dbReference type="ChEBI" id="CHEBI:18420"/>
    </ligand>
</feature>
<comment type="catalytic activity">
    <reaction evidence="1 17">
        <text>L-histidyl-[protein] + phosphoenolpyruvate = N(pros)-phospho-L-histidyl-[protein] + pyruvate</text>
        <dbReference type="Rhea" id="RHEA:23880"/>
        <dbReference type="Rhea" id="RHEA-COMP:9745"/>
        <dbReference type="Rhea" id="RHEA-COMP:9746"/>
        <dbReference type="ChEBI" id="CHEBI:15361"/>
        <dbReference type="ChEBI" id="CHEBI:29979"/>
        <dbReference type="ChEBI" id="CHEBI:58702"/>
        <dbReference type="ChEBI" id="CHEBI:64837"/>
        <dbReference type="EC" id="2.7.3.9"/>
    </reaction>
</comment>
<evidence type="ECO:0000256" key="1">
    <source>
        <dbReference type="ARBA" id="ARBA00000683"/>
    </source>
</evidence>
<feature type="active site" description="Tele-phosphohistidine intermediate" evidence="18">
    <location>
        <position position="188"/>
    </location>
</feature>
<dbReference type="InterPro" id="IPR008279">
    <property type="entry name" value="PEP-util_enz_mobile_dom"/>
</dbReference>
<feature type="binding site" evidence="19">
    <location>
        <position position="326"/>
    </location>
    <ligand>
        <name>phosphoenolpyruvate</name>
        <dbReference type="ChEBI" id="CHEBI:58702"/>
    </ligand>
</feature>
<dbReference type="InterPro" id="IPR015813">
    <property type="entry name" value="Pyrv/PenolPyrv_kinase-like_dom"/>
</dbReference>